<sequence>MTGEAKTHYEVIVVGAGVAGIYQIKRLADLGIDATVLEAAPDLGGTWYWNRYPGCRFDSESYTYGFSFSRELLDEWHWKERFSGQPENLRYLNYVADKFDLRKHMQFNCKVETMQFDETRDLWQLRIGDGRELTCRFVVLAIGLLSAPTMPRVPGIDDFKGRSFHTYYWPHEPVDLAGKKVAVIGTGATGIQLIGEIADKVGELTVFQRRPNWSAPLNNSAISDQEMADIRARYDEIFAACALTPGSFVHGPDKRGFYEVSREERLNLWDKLYDEPGFGIWLANFREIFMDEAANAELSEYIAGRIRQRVNDPDVAEKLIPRDHGFGVQRLPLETRYFEAYNRDNVQLVDLSETPLVRVTEKGLRTTARDYDFDIIVYATGFDAITGAYDLIDIRGIGGERLADKWKHAPSTFLGMLVHGFPNLLMPTGPQSASASTNFPRGIENGVNWCTNLLQYMWDRGLTRADATLEAQQRWTAHVVKMYEIMLMRKAKSWFTGYNSNVAGHEEGTVRYFVYNGGTPKFLGIINGVAAEGYREIEFGVGARGGAQATVGATAS</sequence>
<keyword evidence="2" id="KW-0274">FAD</keyword>
<dbReference type="PRINTS" id="PR00411">
    <property type="entry name" value="PNDRDTASEI"/>
</dbReference>
<dbReference type="InterPro" id="IPR036188">
    <property type="entry name" value="FAD/NAD-bd_sf"/>
</dbReference>
<proteinExistence type="predicted"/>
<evidence type="ECO:0000256" key="4">
    <source>
        <dbReference type="ARBA" id="ARBA00023002"/>
    </source>
</evidence>
<dbReference type="InterPro" id="IPR050775">
    <property type="entry name" value="FAD-binding_Monooxygenases"/>
</dbReference>
<dbReference type="SUPFAM" id="SSF51905">
    <property type="entry name" value="FAD/NAD(P)-binding domain"/>
    <property type="match status" value="2"/>
</dbReference>
<dbReference type="Pfam" id="PF00743">
    <property type="entry name" value="FMO-like"/>
    <property type="match status" value="1"/>
</dbReference>
<evidence type="ECO:0000256" key="3">
    <source>
        <dbReference type="ARBA" id="ARBA00022857"/>
    </source>
</evidence>
<dbReference type="Gene3D" id="3.50.50.60">
    <property type="entry name" value="FAD/NAD(P)-binding domain"/>
    <property type="match status" value="2"/>
</dbReference>
<dbReference type="EMBL" id="JBGBZA010000002">
    <property type="protein sequence ID" value="MEY9319209.1"/>
    <property type="molecule type" value="Genomic_DNA"/>
</dbReference>
<name>A0ABV4F6W4_BRAEL</name>
<keyword evidence="4" id="KW-0560">Oxidoreductase</keyword>
<reference evidence="5 6" key="1">
    <citation type="submission" date="2024-07" db="EMBL/GenBank/DDBJ databases">
        <title>Genomic Encyclopedia of Type Strains, Phase V (KMG-V): Genome sequencing to study the core and pangenomes of soil and plant-associated prokaryotes.</title>
        <authorList>
            <person name="Whitman W."/>
        </authorList>
    </citation>
    <scope>NUCLEOTIDE SEQUENCE [LARGE SCALE GENOMIC DNA]</scope>
    <source>
        <strain evidence="5 6">USDA 415</strain>
    </source>
</reference>
<keyword evidence="6" id="KW-1185">Reference proteome</keyword>
<dbReference type="GeneID" id="92952755"/>
<dbReference type="PANTHER" id="PTHR43098">
    <property type="entry name" value="L-ORNITHINE N(5)-MONOOXYGENASE-RELATED"/>
    <property type="match status" value="1"/>
</dbReference>
<keyword evidence="1" id="KW-0285">Flavoprotein</keyword>
<evidence type="ECO:0000313" key="5">
    <source>
        <dbReference type="EMBL" id="MEY9319209.1"/>
    </source>
</evidence>
<evidence type="ECO:0000256" key="1">
    <source>
        <dbReference type="ARBA" id="ARBA00022630"/>
    </source>
</evidence>
<evidence type="ECO:0000256" key="2">
    <source>
        <dbReference type="ARBA" id="ARBA00022827"/>
    </source>
</evidence>
<dbReference type="PANTHER" id="PTHR43098:SF5">
    <property type="entry name" value="DUAL-FUNCTIONAL MONOOXYGENASE_METHYLTRANSFERASE PSOF"/>
    <property type="match status" value="1"/>
</dbReference>
<dbReference type="RefSeq" id="WP_016840906.1">
    <property type="nucleotide sequence ID" value="NZ_BJNL01000020.1"/>
</dbReference>
<comment type="caution">
    <text evidence="5">The sequence shown here is derived from an EMBL/GenBank/DDBJ whole genome shotgun (WGS) entry which is preliminary data.</text>
</comment>
<keyword evidence="3" id="KW-0521">NADP</keyword>
<organism evidence="5 6">
    <name type="scientific">Bradyrhizobium elkanii</name>
    <dbReference type="NCBI Taxonomy" id="29448"/>
    <lineage>
        <taxon>Bacteria</taxon>
        <taxon>Pseudomonadati</taxon>
        <taxon>Pseudomonadota</taxon>
        <taxon>Alphaproteobacteria</taxon>
        <taxon>Hyphomicrobiales</taxon>
        <taxon>Nitrobacteraceae</taxon>
        <taxon>Bradyrhizobium</taxon>
    </lineage>
</organism>
<dbReference type="InterPro" id="IPR020946">
    <property type="entry name" value="Flavin_mOase-like"/>
</dbReference>
<dbReference type="Proteomes" id="UP001565471">
    <property type="component" value="Unassembled WGS sequence"/>
</dbReference>
<accession>A0ABV4F6W4</accession>
<evidence type="ECO:0000313" key="6">
    <source>
        <dbReference type="Proteomes" id="UP001565471"/>
    </source>
</evidence>
<protein>
    <submittedName>
        <fullName evidence="5">Cation diffusion facilitator CzcD-associated flavoprotein CzcO</fullName>
    </submittedName>
</protein>
<gene>
    <name evidence="5" type="ORF">ABIF29_006008</name>
</gene>